<evidence type="ECO:0000259" key="4">
    <source>
        <dbReference type="Pfam" id="PF18052"/>
    </source>
</evidence>
<dbReference type="InterPro" id="IPR032675">
    <property type="entry name" value="LRR_dom_sf"/>
</dbReference>
<keyword evidence="5" id="KW-1185">Reference proteome</keyword>
<proteinExistence type="predicted"/>
<dbReference type="PANTHER" id="PTHR47186:SF18">
    <property type="entry name" value="RX N-TERMINAL DOMAIN-CONTAINING PROTEIN"/>
    <property type="match status" value="1"/>
</dbReference>
<dbReference type="RefSeq" id="XP_014522979.1">
    <property type="nucleotide sequence ID" value="XM_014667493.1"/>
</dbReference>
<name>A0A1S3VY22_VIGRR</name>
<evidence type="ECO:0000313" key="5">
    <source>
        <dbReference type="Proteomes" id="UP000087766"/>
    </source>
</evidence>
<dbReference type="GeneID" id="106779395"/>
<organism evidence="5 6">
    <name type="scientific">Vigna radiata var. radiata</name>
    <name type="common">Mung bean</name>
    <name type="synonym">Phaseolus aureus</name>
    <dbReference type="NCBI Taxonomy" id="3916"/>
    <lineage>
        <taxon>Eukaryota</taxon>
        <taxon>Viridiplantae</taxon>
        <taxon>Streptophyta</taxon>
        <taxon>Embryophyta</taxon>
        <taxon>Tracheophyta</taxon>
        <taxon>Spermatophyta</taxon>
        <taxon>Magnoliopsida</taxon>
        <taxon>eudicotyledons</taxon>
        <taxon>Gunneridae</taxon>
        <taxon>Pentapetalae</taxon>
        <taxon>rosids</taxon>
        <taxon>fabids</taxon>
        <taxon>Fabales</taxon>
        <taxon>Fabaceae</taxon>
        <taxon>Papilionoideae</taxon>
        <taxon>50 kb inversion clade</taxon>
        <taxon>NPAAA clade</taxon>
        <taxon>indigoferoid/millettioid clade</taxon>
        <taxon>Phaseoleae</taxon>
        <taxon>Vigna</taxon>
    </lineage>
</organism>
<sequence>MAAELVGGALLSAFLQTVFDKMASPQFVDFFLRRKFDEKLLANLNIMLHSINSLAADAEQKQFRDPHVKAWLFAVKEAVFDAEDLLDEIKYELTKCEVEAESQSLTYKLKDCKYCLCLPPLGLLSSLKTLKIIGLDGIVSIGNEFYGSESSSFKSLERLEFYNMKEWEEWDCKTDSFPRLQTLSMNECPKMKGLSEQLLHLKKLIIRSCEILVINEHYMDPSTLKILRIYSCPLTNVPITLYNFLEEMEINGGCDFLTTFPLDLFPKLCSLKL</sequence>
<protein>
    <submittedName>
        <fullName evidence="6">Disease resistance RPP13-like protein 1</fullName>
    </submittedName>
</protein>
<dbReference type="GO" id="GO:0006952">
    <property type="term" value="P:defense response"/>
    <property type="evidence" value="ECO:0007669"/>
    <property type="project" value="UniProtKB-KW"/>
</dbReference>
<dbReference type="AlphaFoldDB" id="A0A1S3VY22"/>
<feature type="domain" description="Disease resistance N-terminal" evidence="4">
    <location>
        <begin position="11"/>
        <end position="102"/>
    </location>
</feature>
<evidence type="ECO:0000256" key="3">
    <source>
        <dbReference type="ARBA" id="ARBA00022821"/>
    </source>
</evidence>
<dbReference type="GO" id="GO:0000166">
    <property type="term" value="F:nucleotide binding"/>
    <property type="evidence" value="ECO:0007669"/>
    <property type="project" value="UniProtKB-KW"/>
</dbReference>
<dbReference type="Gene3D" id="1.20.5.4130">
    <property type="match status" value="1"/>
</dbReference>
<dbReference type="OrthoDB" id="1434669at2759"/>
<dbReference type="InterPro" id="IPR041118">
    <property type="entry name" value="Rx_N"/>
</dbReference>
<reference evidence="6" key="1">
    <citation type="submission" date="2025-08" db="UniProtKB">
        <authorList>
            <consortium name="RefSeq"/>
        </authorList>
    </citation>
    <scope>IDENTIFICATION</scope>
    <source>
        <tissue evidence="6">Leaf</tissue>
    </source>
</reference>
<keyword evidence="1" id="KW-0677">Repeat</keyword>
<accession>A0A1S3VY22</accession>
<dbReference type="KEGG" id="vra:106779395"/>
<evidence type="ECO:0000313" key="6">
    <source>
        <dbReference type="RefSeq" id="XP_014522979.1"/>
    </source>
</evidence>
<evidence type="ECO:0000256" key="2">
    <source>
        <dbReference type="ARBA" id="ARBA00022741"/>
    </source>
</evidence>
<feature type="non-terminal residue" evidence="6">
    <location>
        <position position="273"/>
    </location>
</feature>
<dbReference type="SUPFAM" id="SSF52058">
    <property type="entry name" value="L domain-like"/>
    <property type="match status" value="1"/>
</dbReference>
<gene>
    <name evidence="6" type="primary">LOC106779395</name>
</gene>
<keyword evidence="2" id="KW-0547">Nucleotide-binding</keyword>
<dbReference type="Proteomes" id="UP000087766">
    <property type="component" value="Unplaced"/>
</dbReference>
<dbReference type="Gene3D" id="3.80.10.10">
    <property type="entry name" value="Ribonuclease Inhibitor"/>
    <property type="match status" value="1"/>
</dbReference>
<keyword evidence="3" id="KW-0611">Plant defense</keyword>
<evidence type="ECO:0000256" key="1">
    <source>
        <dbReference type="ARBA" id="ARBA00022737"/>
    </source>
</evidence>
<dbReference type="Pfam" id="PF18052">
    <property type="entry name" value="Rx_N"/>
    <property type="match status" value="1"/>
</dbReference>
<dbReference type="PANTHER" id="PTHR47186">
    <property type="entry name" value="LEUCINE-RICH REPEAT-CONTAINING PROTEIN 57"/>
    <property type="match status" value="1"/>
</dbReference>
<dbReference type="STRING" id="3916.A0A1S3VY22"/>